<dbReference type="InterPro" id="IPR011989">
    <property type="entry name" value="ARM-like"/>
</dbReference>
<dbReference type="Proteomes" id="UP001470230">
    <property type="component" value="Unassembled WGS sequence"/>
</dbReference>
<organism evidence="1 2">
    <name type="scientific">Tritrichomonas musculus</name>
    <dbReference type="NCBI Taxonomy" id="1915356"/>
    <lineage>
        <taxon>Eukaryota</taxon>
        <taxon>Metamonada</taxon>
        <taxon>Parabasalia</taxon>
        <taxon>Tritrichomonadida</taxon>
        <taxon>Tritrichomonadidae</taxon>
        <taxon>Tritrichomonas</taxon>
    </lineage>
</organism>
<dbReference type="EMBL" id="JAPFFF010000010">
    <property type="protein sequence ID" value="KAK8880867.1"/>
    <property type="molecule type" value="Genomic_DNA"/>
</dbReference>
<reference evidence="1 2" key="1">
    <citation type="submission" date="2024-04" db="EMBL/GenBank/DDBJ databases">
        <title>Tritrichomonas musculus Genome.</title>
        <authorList>
            <person name="Alves-Ferreira E."/>
            <person name="Grigg M."/>
            <person name="Lorenzi H."/>
            <person name="Galac M."/>
        </authorList>
    </citation>
    <scope>NUCLEOTIDE SEQUENCE [LARGE SCALE GENOMIC DNA]</scope>
    <source>
        <strain evidence="1 2">EAF2021</strain>
    </source>
</reference>
<dbReference type="Gene3D" id="1.25.10.10">
    <property type="entry name" value="Leucine-rich Repeat Variant"/>
    <property type="match status" value="1"/>
</dbReference>
<protein>
    <submittedName>
        <fullName evidence="1">Uncharacterized protein</fullName>
    </submittedName>
</protein>
<dbReference type="InterPro" id="IPR016024">
    <property type="entry name" value="ARM-type_fold"/>
</dbReference>
<keyword evidence="2" id="KW-1185">Reference proteome</keyword>
<dbReference type="SUPFAM" id="SSF48371">
    <property type="entry name" value="ARM repeat"/>
    <property type="match status" value="1"/>
</dbReference>
<comment type="caution">
    <text evidence="1">The sequence shown here is derived from an EMBL/GenBank/DDBJ whole genome shotgun (WGS) entry which is preliminary data.</text>
</comment>
<evidence type="ECO:0000313" key="2">
    <source>
        <dbReference type="Proteomes" id="UP001470230"/>
    </source>
</evidence>
<sequence>MIKKNAIKEEATKKAIHDEMVTIYKEKEKMNECNQDILIPIKKNPEEKIKIQQDFNETFSKLNSTDMAIINESISKCIYLAQYNIDITHQNLEFILELAFRLGRNNELYGKILSYASYILLTRPFLGSAIIDSEIMSQYIQLLYNPMNEFEIKFMDNFFATSIDVFRSAISNFNFVERIVQCMNDPAIPANDFLNLLRIVTGFIKSYPMRNQVDPKIIDFIGDISLFLFNTIVRRFIYSDNELIFGEICHLYMLILEDSTKNEFYQFLLSNGQPENHNPQIGIDDLLLERLKTLNHSKFCSYVIGIFLNFSSSAVISYAQQLYQRGILPKFQAVLSFITGELNAILLLQTIQNFFYLGKEVSITIILEIASSNFTNLALKLLKEGGFPAKKAAINYFCGLCSFTKDQNIQNLIVQQNIISELMEFIDIPDPKIWHEILVALYKNCQAAYSSGVEESNLFDHPLFQSIDVNDFYRSLCKIKETIDERKEKKENYNIELDTNVLYFLDLINDNMDISD</sequence>
<proteinExistence type="predicted"/>
<name>A0ABR2JPS1_9EUKA</name>
<evidence type="ECO:0000313" key="1">
    <source>
        <dbReference type="EMBL" id="KAK8880867.1"/>
    </source>
</evidence>
<accession>A0ABR2JPS1</accession>
<gene>
    <name evidence="1" type="ORF">M9Y10_003565</name>
</gene>